<accession>A0A561U899</accession>
<gene>
    <name evidence="5" type="ORF">FHU35_12571</name>
</gene>
<sequence length="120" mass="13746">MHGLGELELKVMDVLWRSEAPLRVRDVLDRLPPERRFAYTTIMTVLDRLHDKGWLERTRTGRAYRYSPARSRGEASADLLREVLDSSGDAESVLLHFAASVSERESELLRRALEKGRGQP</sequence>
<dbReference type="InterPro" id="IPR036390">
    <property type="entry name" value="WH_DNA-bd_sf"/>
</dbReference>
<dbReference type="AlphaFoldDB" id="A0A561U899"/>
<evidence type="ECO:0000313" key="6">
    <source>
        <dbReference type="Proteomes" id="UP000316184"/>
    </source>
</evidence>
<proteinExistence type="inferred from homology"/>
<organism evidence="5 6">
    <name type="scientific">Saccharopolyspora dendranthemae</name>
    <dbReference type="NCBI Taxonomy" id="1181886"/>
    <lineage>
        <taxon>Bacteria</taxon>
        <taxon>Bacillati</taxon>
        <taxon>Actinomycetota</taxon>
        <taxon>Actinomycetes</taxon>
        <taxon>Pseudonocardiales</taxon>
        <taxon>Pseudonocardiaceae</taxon>
        <taxon>Saccharopolyspora</taxon>
    </lineage>
</organism>
<evidence type="ECO:0000256" key="3">
    <source>
        <dbReference type="ARBA" id="ARBA00023125"/>
    </source>
</evidence>
<dbReference type="InterPro" id="IPR005650">
    <property type="entry name" value="BlaI_family"/>
</dbReference>
<dbReference type="Gene3D" id="1.10.10.10">
    <property type="entry name" value="Winged helix-like DNA-binding domain superfamily/Winged helix DNA-binding domain"/>
    <property type="match status" value="1"/>
</dbReference>
<dbReference type="GO" id="GO:0045892">
    <property type="term" value="P:negative regulation of DNA-templated transcription"/>
    <property type="evidence" value="ECO:0007669"/>
    <property type="project" value="InterPro"/>
</dbReference>
<evidence type="ECO:0000256" key="2">
    <source>
        <dbReference type="ARBA" id="ARBA00023015"/>
    </source>
</evidence>
<reference evidence="5 6" key="1">
    <citation type="submission" date="2019-06" db="EMBL/GenBank/DDBJ databases">
        <title>Sequencing the genomes of 1000 actinobacteria strains.</title>
        <authorList>
            <person name="Klenk H.-P."/>
        </authorList>
    </citation>
    <scope>NUCLEOTIDE SEQUENCE [LARGE SCALE GENOMIC DNA]</scope>
    <source>
        <strain evidence="5 6">DSM 46699</strain>
    </source>
</reference>
<evidence type="ECO:0000256" key="1">
    <source>
        <dbReference type="ARBA" id="ARBA00011046"/>
    </source>
</evidence>
<dbReference type="Proteomes" id="UP000316184">
    <property type="component" value="Unassembled WGS sequence"/>
</dbReference>
<dbReference type="PIRSF" id="PIRSF019455">
    <property type="entry name" value="CopR_AtkY"/>
    <property type="match status" value="1"/>
</dbReference>
<evidence type="ECO:0000313" key="5">
    <source>
        <dbReference type="EMBL" id="TWF95574.1"/>
    </source>
</evidence>
<dbReference type="RefSeq" id="WP_145739936.1">
    <property type="nucleotide sequence ID" value="NZ_VIWX01000002.1"/>
</dbReference>
<keyword evidence="3" id="KW-0238">DNA-binding</keyword>
<keyword evidence="2" id="KW-0805">Transcription regulation</keyword>
<dbReference type="Gene3D" id="6.10.140.850">
    <property type="match status" value="1"/>
</dbReference>
<dbReference type="Pfam" id="PF03965">
    <property type="entry name" value="Penicillinase_R"/>
    <property type="match status" value="1"/>
</dbReference>
<dbReference type="SUPFAM" id="SSF46785">
    <property type="entry name" value="Winged helix' DNA-binding domain"/>
    <property type="match status" value="1"/>
</dbReference>
<protein>
    <submittedName>
        <fullName evidence="5">Putative transcriptional regulator</fullName>
    </submittedName>
</protein>
<evidence type="ECO:0000256" key="4">
    <source>
        <dbReference type="ARBA" id="ARBA00023163"/>
    </source>
</evidence>
<comment type="similarity">
    <text evidence="1">Belongs to the BlaI transcriptional regulatory family.</text>
</comment>
<keyword evidence="4" id="KW-0804">Transcription</keyword>
<name>A0A561U899_9PSEU</name>
<dbReference type="GO" id="GO:0003677">
    <property type="term" value="F:DNA binding"/>
    <property type="evidence" value="ECO:0007669"/>
    <property type="project" value="UniProtKB-KW"/>
</dbReference>
<dbReference type="InterPro" id="IPR036388">
    <property type="entry name" value="WH-like_DNA-bd_sf"/>
</dbReference>
<keyword evidence="6" id="KW-1185">Reference proteome</keyword>
<dbReference type="OrthoDB" id="9813987at2"/>
<comment type="caution">
    <text evidence="5">The sequence shown here is derived from an EMBL/GenBank/DDBJ whole genome shotgun (WGS) entry which is preliminary data.</text>
</comment>
<dbReference type="EMBL" id="VIWX01000002">
    <property type="protein sequence ID" value="TWF95574.1"/>
    <property type="molecule type" value="Genomic_DNA"/>
</dbReference>